<keyword evidence="3" id="KW-1185">Reference proteome</keyword>
<accession>A0ABR2YRS4</accession>
<feature type="region of interest" description="Disordered" evidence="1">
    <location>
        <begin position="61"/>
        <end position="96"/>
    </location>
</feature>
<gene>
    <name evidence="2" type="ORF">WJX75_005137</name>
</gene>
<dbReference type="EMBL" id="JALJOT010000006">
    <property type="protein sequence ID" value="KAK9909614.1"/>
    <property type="molecule type" value="Genomic_DNA"/>
</dbReference>
<sequence length="455" mass="48620">MRPSIRDFGVAFRLSPKIASTTWKLQAKTAKMAKTWRTGPLSKSTSTSKLSQRADCLGSQKGSAGLVPPQSRQQRQGFARPSALLTSSPQQPATVRGCPVTIDASSTGSINLRLKLCAQWSDVAKVIDDFGDSLNASNVAYALFRLGCLYCFMSEQRKYALERSGMLDALLKRASDKIGSFCASDVTFALDGMARLRLQPETPVLDALAQKVAAEAANLLPSQVPLILWAFASLGYCPVVAVLSVLEAQVRRCSPQMTSQGVSLVLSSCATLKHTPERGTLACLSAAMRRSLAAFKRQELASSLEAFKAFNYHPGNELLKAIARQAGLTLSPAALQPESREVANNVVATGGSSRAASPLAAIRDCGAAAAAAERFLARQATSGTLAAVTAREMQRRAGEVVQSMREGLTQGLGSTVNDWMYEFGERKTPEPSLLSQRLDSWRFGKGGVSGPQVNV</sequence>
<evidence type="ECO:0000313" key="2">
    <source>
        <dbReference type="EMBL" id="KAK9909614.1"/>
    </source>
</evidence>
<proteinExistence type="predicted"/>
<protein>
    <submittedName>
        <fullName evidence="2">Uncharacterized protein</fullName>
    </submittedName>
</protein>
<comment type="caution">
    <text evidence="2">The sequence shown here is derived from an EMBL/GenBank/DDBJ whole genome shotgun (WGS) entry which is preliminary data.</text>
</comment>
<dbReference type="Proteomes" id="UP001491310">
    <property type="component" value="Unassembled WGS sequence"/>
</dbReference>
<reference evidence="2 3" key="1">
    <citation type="journal article" date="2024" name="Nat. Commun.">
        <title>Phylogenomics reveals the evolutionary origins of lichenization in chlorophyte algae.</title>
        <authorList>
            <person name="Puginier C."/>
            <person name="Libourel C."/>
            <person name="Otte J."/>
            <person name="Skaloud P."/>
            <person name="Haon M."/>
            <person name="Grisel S."/>
            <person name="Petersen M."/>
            <person name="Berrin J.G."/>
            <person name="Delaux P.M."/>
            <person name="Dal Grande F."/>
            <person name="Keller J."/>
        </authorList>
    </citation>
    <scope>NUCLEOTIDE SEQUENCE [LARGE SCALE GENOMIC DNA]</scope>
    <source>
        <strain evidence="2 3">SAG 216-7</strain>
    </source>
</reference>
<name>A0ABR2YRS4_9CHLO</name>
<evidence type="ECO:0000256" key="1">
    <source>
        <dbReference type="SAM" id="MobiDB-lite"/>
    </source>
</evidence>
<evidence type="ECO:0000313" key="3">
    <source>
        <dbReference type="Proteomes" id="UP001491310"/>
    </source>
</evidence>
<organism evidence="2 3">
    <name type="scientific">Coccomyxa subellipsoidea</name>
    <dbReference type="NCBI Taxonomy" id="248742"/>
    <lineage>
        <taxon>Eukaryota</taxon>
        <taxon>Viridiplantae</taxon>
        <taxon>Chlorophyta</taxon>
        <taxon>core chlorophytes</taxon>
        <taxon>Trebouxiophyceae</taxon>
        <taxon>Trebouxiophyceae incertae sedis</taxon>
        <taxon>Coccomyxaceae</taxon>
        <taxon>Coccomyxa</taxon>
    </lineage>
</organism>
<feature type="compositionally biased region" description="Polar residues" evidence="1">
    <location>
        <begin position="84"/>
        <end position="93"/>
    </location>
</feature>